<dbReference type="CDD" id="cd06261">
    <property type="entry name" value="TM_PBP2"/>
    <property type="match status" value="1"/>
</dbReference>
<feature type="transmembrane region" description="Helical" evidence="7">
    <location>
        <begin position="240"/>
        <end position="261"/>
    </location>
</feature>
<feature type="transmembrane region" description="Helical" evidence="7">
    <location>
        <begin position="73"/>
        <end position="95"/>
    </location>
</feature>
<feature type="transmembrane region" description="Helical" evidence="7">
    <location>
        <begin position="182"/>
        <end position="207"/>
    </location>
</feature>
<evidence type="ECO:0000256" key="1">
    <source>
        <dbReference type="ARBA" id="ARBA00004651"/>
    </source>
</evidence>
<keyword evidence="3" id="KW-1003">Cell membrane</keyword>
<dbReference type="EMBL" id="BRLB01000002">
    <property type="protein sequence ID" value="GKX28921.1"/>
    <property type="molecule type" value="Genomic_DNA"/>
</dbReference>
<dbReference type="InterPro" id="IPR000515">
    <property type="entry name" value="MetI-like"/>
</dbReference>
<dbReference type="Pfam" id="PF00528">
    <property type="entry name" value="BPD_transp_1"/>
    <property type="match status" value="1"/>
</dbReference>
<dbReference type="InterPro" id="IPR035906">
    <property type="entry name" value="MetI-like_sf"/>
</dbReference>
<dbReference type="Gene3D" id="1.10.3720.10">
    <property type="entry name" value="MetI-like"/>
    <property type="match status" value="1"/>
</dbReference>
<dbReference type="PANTHER" id="PTHR43744">
    <property type="entry name" value="ABC TRANSPORTER PERMEASE PROTEIN MG189-RELATED-RELATED"/>
    <property type="match status" value="1"/>
</dbReference>
<evidence type="ECO:0000256" key="7">
    <source>
        <dbReference type="RuleBase" id="RU363032"/>
    </source>
</evidence>
<dbReference type="PANTHER" id="PTHR43744:SF12">
    <property type="entry name" value="ABC TRANSPORTER PERMEASE PROTEIN MG189-RELATED"/>
    <property type="match status" value="1"/>
</dbReference>
<dbReference type="AlphaFoldDB" id="A0A9W6DDI7"/>
<gene>
    <name evidence="9" type="ORF">SH1V18_14010</name>
</gene>
<evidence type="ECO:0000256" key="4">
    <source>
        <dbReference type="ARBA" id="ARBA00022692"/>
    </source>
</evidence>
<accession>A0A9W6DDI7</accession>
<dbReference type="PROSITE" id="PS50928">
    <property type="entry name" value="ABC_TM1"/>
    <property type="match status" value="1"/>
</dbReference>
<evidence type="ECO:0000256" key="5">
    <source>
        <dbReference type="ARBA" id="ARBA00022989"/>
    </source>
</evidence>
<feature type="transmembrane region" description="Helical" evidence="7">
    <location>
        <begin position="9"/>
        <end position="34"/>
    </location>
</feature>
<dbReference type="Proteomes" id="UP001144256">
    <property type="component" value="Unassembled WGS sequence"/>
</dbReference>
<comment type="subcellular location">
    <subcellularLocation>
        <location evidence="1 7">Cell membrane</location>
        <topology evidence="1 7">Multi-pass membrane protein</topology>
    </subcellularLocation>
</comment>
<evidence type="ECO:0000313" key="9">
    <source>
        <dbReference type="EMBL" id="GKX28921.1"/>
    </source>
</evidence>
<dbReference type="RefSeq" id="WP_281813869.1">
    <property type="nucleotide sequence ID" value="NZ_BRLB01000002.1"/>
</dbReference>
<reference evidence="9" key="1">
    <citation type="submission" date="2022-06" db="EMBL/GenBank/DDBJ databases">
        <title>Vallitalea longa sp. nov., an anaerobic bacterium isolated from marine sediment.</title>
        <authorList>
            <person name="Hirano S."/>
            <person name="Terahara T."/>
            <person name="Mori K."/>
            <person name="Hamada M."/>
            <person name="Matsumoto R."/>
            <person name="Kobayashi T."/>
        </authorList>
    </citation>
    <scope>NUCLEOTIDE SEQUENCE</scope>
    <source>
        <strain evidence="9">SH18-1</strain>
    </source>
</reference>
<evidence type="ECO:0000256" key="6">
    <source>
        <dbReference type="ARBA" id="ARBA00023136"/>
    </source>
</evidence>
<evidence type="ECO:0000256" key="3">
    <source>
        <dbReference type="ARBA" id="ARBA00022475"/>
    </source>
</evidence>
<feature type="transmembrane region" description="Helical" evidence="7">
    <location>
        <begin position="138"/>
        <end position="161"/>
    </location>
</feature>
<keyword evidence="4 7" id="KW-0812">Transmembrane</keyword>
<sequence length="276" mass="31275">MRSERISRIIVFIIAALIAVLFLFPFYICIVTAFKTPMETAQGVLALPSKLHWENFSKALEITNFSRSFLNSLITTTTSVVFIVICSSMCGYIIARNLKKFRYRLCETILLGAMMVPFQVIMIPVYKMLKLSNMMNTLPGLIILLVGTSIPYSTFLYIGFVKLVPRELEEAATIDGSGIYRTYWNIVFPLLKPITATVATLHVMWMWNEFNISLIVLQKEHVKTIPIQQFYFFGEYTTDLNLAFASACIAIIPILIFFIIAQKFLINGLMSGAVKG</sequence>
<dbReference type="SUPFAM" id="SSF161098">
    <property type="entry name" value="MetI-like"/>
    <property type="match status" value="1"/>
</dbReference>
<protein>
    <submittedName>
        <fullName evidence="9">Sugar ABC transporter permease</fullName>
    </submittedName>
</protein>
<name>A0A9W6DDI7_9FIRM</name>
<keyword evidence="6 7" id="KW-0472">Membrane</keyword>
<proteinExistence type="inferred from homology"/>
<dbReference type="GO" id="GO:0055085">
    <property type="term" value="P:transmembrane transport"/>
    <property type="evidence" value="ECO:0007669"/>
    <property type="project" value="InterPro"/>
</dbReference>
<organism evidence="9 10">
    <name type="scientific">Vallitalea longa</name>
    <dbReference type="NCBI Taxonomy" id="2936439"/>
    <lineage>
        <taxon>Bacteria</taxon>
        <taxon>Bacillati</taxon>
        <taxon>Bacillota</taxon>
        <taxon>Clostridia</taxon>
        <taxon>Lachnospirales</taxon>
        <taxon>Vallitaleaceae</taxon>
        <taxon>Vallitalea</taxon>
    </lineage>
</organism>
<keyword evidence="5 7" id="KW-1133">Transmembrane helix</keyword>
<evidence type="ECO:0000313" key="10">
    <source>
        <dbReference type="Proteomes" id="UP001144256"/>
    </source>
</evidence>
<keyword evidence="2 7" id="KW-0813">Transport</keyword>
<keyword evidence="10" id="KW-1185">Reference proteome</keyword>
<comment type="caution">
    <text evidence="9">The sequence shown here is derived from an EMBL/GenBank/DDBJ whole genome shotgun (WGS) entry which is preliminary data.</text>
</comment>
<evidence type="ECO:0000259" key="8">
    <source>
        <dbReference type="PROSITE" id="PS50928"/>
    </source>
</evidence>
<feature type="transmembrane region" description="Helical" evidence="7">
    <location>
        <begin position="107"/>
        <end position="126"/>
    </location>
</feature>
<comment type="similarity">
    <text evidence="7">Belongs to the binding-protein-dependent transport system permease family.</text>
</comment>
<evidence type="ECO:0000256" key="2">
    <source>
        <dbReference type="ARBA" id="ARBA00022448"/>
    </source>
</evidence>
<feature type="domain" description="ABC transmembrane type-1" evidence="8">
    <location>
        <begin position="69"/>
        <end position="261"/>
    </location>
</feature>
<dbReference type="GO" id="GO:0005886">
    <property type="term" value="C:plasma membrane"/>
    <property type="evidence" value="ECO:0007669"/>
    <property type="project" value="UniProtKB-SubCell"/>
</dbReference>